<dbReference type="Proteomes" id="UP000644507">
    <property type="component" value="Unassembled WGS sequence"/>
</dbReference>
<dbReference type="PANTHER" id="PTHR43690">
    <property type="entry name" value="NARDILYSIN"/>
    <property type="match status" value="1"/>
</dbReference>
<evidence type="ECO:0000256" key="8">
    <source>
        <dbReference type="RuleBase" id="RU004447"/>
    </source>
</evidence>
<dbReference type="SUPFAM" id="SSF63411">
    <property type="entry name" value="LuxS/MPP-like metallohydrolase"/>
    <property type="match status" value="4"/>
</dbReference>
<evidence type="ECO:0000256" key="5">
    <source>
        <dbReference type="ARBA" id="ARBA00022801"/>
    </source>
</evidence>
<reference evidence="12" key="1">
    <citation type="journal article" date="2014" name="Int. J. Syst. Evol. Microbiol.">
        <title>Complete genome sequence of Corynebacterium casei LMG S-19264T (=DSM 44701T), isolated from a smear-ripened cheese.</title>
        <authorList>
            <consortium name="US DOE Joint Genome Institute (JGI-PGF)"/>
            <person name="Walter F."/>
            <person name="Albersmeier A."/>
            <person name="Kalinowski J."/>
            <person name="Ruckert C."/>
        </authorList>
    </citation>
    <scope>NUCLEOTIDE SEQUENCE</scope>
    <source>
        <strain evidence="12">KCTC 12988</strain>
    </source>
</reference>
<keyword evidence="3" id="KW-0645">Protease</keyword>
<keyword evidence="9" id="KW-0732">Signal</keyword>
<reference evidence="12" key="2">
    <citation type="submission" date="2020-09" db="EMBL/GenBank/DDBJ databases">
        <authorList>
            <person name="Sun Q."/>
            <person name="Kim S."/>
        </authorList>
    </citation>
    <scope>NUCLEOTIDE SEQUENCE</scope>
    <source>
        <strain evidence="12">KCTC 12988</strain>
    </source>
</reference>
<comment type="cofactor">
    <cofactor evidence="1">
        <name>Zn(2+)</name>
        <dbReference type="ChEBI" id="CHEBI:29105"/>
    </cofactor>
</comment>
<dbReference type="GO" id="GO:0046872">
    <property type="term" value="F:metal ion binding"/>
    <property type="evidence" value="ECO:0007669"/>
    <property type="project" value="UniProtKB-KW"/>
</dbReference>
<dbReference type="Pfam" id="PF00675">
    <property type="entry name" value="Peptidase_M16"/>
    <property type="match status" value="1"/>
</dbReference>
<evidence type="ECO:0000256" key="7">
    <source>
        <dbReference type="ARBA" id="ARBA00023049"/>
    </source>
</evidence>
<keyword evidence="4" id="KW-0479">Metal-binding</keyword>
<dbReference type="RefSeq" id="WP_189570153.1">
    <property type="nucleotide sequence ID" value="NZ_BMXI01000009.1"/>
</dbReference>
<keyword evidence="13" id="KW-1185">Reference proteome</keyword>
<evidence type="ECO:0000256" key="1">
    <source>
        <dbReference type="ARBA" id="ARBA00001947"/>
    </source>
</evidence>
<feature type="signal peptide" evidence="9">
    <location>
        <begin position="1"/>
        <end position="25"/>
    </location>
</feature>
<evidence type="ECO:0000256" key="3">
    <source>
        <dbReference type="ARBA" id="ARBA00022670"/>
    </source>
</evidence>
<keyword evidence="7" id="KW-0482">Metalloprotease</keyword>
<dbReference type="InterPro" id="IPR011765">
    <property type="entry name" value="Pept_M16_N"/>
</dbReference>
<organism evidence="12 13">
    <name type="scientific">Roseibacillus persicicus</name>
    <dbReference type="NCBI Taxonomy" id="454148"/>
    <lineage>
        <taxon>Bacteria</taxon>
        <taxon>Pseudomonadati</taxon>
        <taxon>Verrucomicrobiota</taxon>
        <taxon>Verrucomicrobiia</taxon>
        <taxon>Verrucomicrobiales</taxon>
        <taxon>Verrucomicrobiaceae</taxon>
        <taxon>Roseibacillus</taxon>
    </lineage>
</organism>
<evidence type="ECO:0000259" key="11">
    <source>
        <dbReference type="Pfam" id="PF05193"/>
    </source>
</evidence>
<feature type="domain" description="Peptidase M16 C-terminal" evidence="11">
    <location>
        <begin position="227"/>
        <end position="408"/>
    </location>
</feature>
<evidence type="ECO:0000259" key="10">
    <source>
        <dbReference type="Pfam" id="PF00675"/>
    </source>
</evidence>
<accession>A0A918TNG7</accession>
<protein>
    <submittedName>
        <fullName evidence="12">Peptidase M16</fullName>
    </submittedName>
</protein>
<dbReference type="EMBL" id="BMXI01000009">
    <property type="protein sequence ID" value="GHC55908.1"/>
    <property type="molecule type" value="Genomic_DNA"/>
</dbReference>
<evidence type="ECO:0000256" key="2">
    <source>
        <dbReference type="ARBA" id="ARBA00007261"/>
    </source>
</evidence>
<dbReference type="GO" id="GO:0006508">
    <property type="term" value="P:proteolysis"/>
    <property type="evidence" value="ECO:0007669"/>
    <property type="project" value="UniProtKB-KW"/>
</dbReference>
<dbReference type="AlphaFoldDB" id="A0A918TNG7"/>
<dbReference type="InterPro" id="IPR001431">
    <property type="entry name" value="Pept_M16_Zn_BS"/>
</dbReference>
<evidence type="ECO:0000313" key="13">
    <source>
        <dbReference type="Proteomes" id="UP000644507"/>
    </source>
</evidence>
<dbReference type="Pfam" id="PF05193">
    <property type="entry name" value="Peptidase_M16_C"/>
    <property type="match status" value="2"/>
</dbReference>
<dbReference type="InterPro" id="IPR011249">
    <property type="entry name" value="Metalloenz_LuxS/M16"/>
</dbReference>
<evidence type="ECO:0000313" key="12">
    <source>
        <dbReference type="EMBL" id="GHC55908.1"/>
    </source>
</evidence>
<dbReference type="Gene3D" id="3.30.830.10">
    <property type="entry name" value="Metalloenzyme, LuxS/M16 peptidase-like"/>
    <property type="match status" value="4"/>
</dbReference>
<evidence type="ECO:0000256" key="6">
    <source>
        <dbReference type="ARBA" id="ARBA00022833"/>
    </source>
</evidence>
<keyword evidence="6" id="KW-0862">Zinc</keyword>
<name>A0A918TNG7_9BACT</name>
<proteinExistence type="inferred from homology"/>
<feature type="chain" id="PRO_5037939944" evidence="9">
    <location>
        <begin position="26"/>
        <end position="951"/>
    </location>
</feature>
<keyword evidence="5" id="KW-0378">Hydrolase</keyword>
<comment type="caution">
    <text evidence="12">The sequence shown here is derived from an EMBL/GenBank/DDBJ whole genome shotgun (WGS) entry which is preliminary data.</text>
</comment>
<dbReference type="PANTHER" id="PTHR43690:SF17">
    <property type="entry name" value="PROTEIN YHJJ"/>
    <property type="match status" value="1"/>
</dbReference>
<comment type="similarity">
    <text evidence="2 8">Belongs to the peptidase M16 family.</text>
</comment>
<dbReference type="InterPro" id="IPR050626">
    <property type="entry name" value="Peptidase_M16"/>
</dbReference>
<dbReference type="PROSITE" id="PS00143">
    <property type="entry name" value="INSULINASE"/>
    <property type="match status" value="1"/>
</dbReference>
<gene>
    <name evidence="12" type="ORF">GCM10007100_23450</name>
</gene>
<dbReference type="GO" id="GO:0004222">
    <property type="term" value="F:metalloendopeptidase activity"/>
    <property type="evidence" value="ECO:0007669"/>
    <property type="project" value="InterPro"/>
</dbReference>
<dbReference type="InterPro" id="IPR007863">
    <property type="entry name" value="Peptidase_M16_C"/>
</dbReference>
<feature type="domain" description="Peptidase M16 C-terminal" evidence="11">
    <location>
        <begin position="702"/>
        <end position="881"/>
    </location>
</feature>
<feature type="domain" description="Peptidase M16 N-terminal" evidence="10">
    <location>
        <begin position="63"/>
        <end position="193"/>
    </location>
</feature>
<sequence length="951" mass="106168">MKSILPSFSALCLTTILSFSSSLPADEKKEFATAPRAAWPHETGDIPASDRFTFGALENGMRYVIVKNAEPPKRVSLRMHIDAGSLYEADDQRGVAHFLEHMVFNGSRNFPDPKQLIPQMERLGIAFGAHANAYTSFDETVYMLDLPNLAEPTLKLAFTVMQDFADGALLKSEEIDKERGVILSEKNSRDSIQTRLMEQQFEFLMPNSLITNRFPIGIEEVIKNAVRERFVAFYDDYYVPSKMTFVVVGDIEITEMEKRIKETFAGLKNPEKPAPEPDLGEIPSGTGFRAVVFSDPEVPSDDLSLLKIEAAEPKSDSIAVRLEKQPLAIAHAMLSRRFSILAKEENSPIQNGSASRGIWFQTLDFGSIDVTAAENRWEDAVSILEQEFRRALEHGFTKSEFEEVKANLLNAYEQAVEREATKQSSALAMEVISSINDLKSLSSPEVDLRIAKSGLLTLTPEACHEAFKQFWDTPDLTLILTTAKESDETKAKLLGLYEQSQNEKVEPKAEEEMVAFAYTNFGEPGTVVSESRIEDLDVTQLVLSNMVRVNFKRTEFQKNSISLVARFGGGKATMPKDKPGLDQLAGALLNAGGLGEHSEDDLQRILAGRNVGAGFGIDETAFALSGRATPEDLELQLQLMCAYLTDLGYREEALRQFRKALPDMYDQLRHDMGGAQAKMSQWLHGDDPRYVIPPLEKALSYTEEDVKSWITTQLKEDYLELSIVGDFDPASLRESLLKTFGALPKRAEQAKDYSTEMNIAFPNTPQEKAFTYESQIPKAAAMLLWKTQGVGDDISTARRLNILADILGNRMREKIREELGATYSPSSQSQPSDSMPDFGFLLGYSIAKPEDLKTINTITLDLGAELAEKGATEDELERALNPVLSQLEEVERDNGYWLGTVLSRSQAEPKRIDWARGRNKDYGDITLEEINALADKFLTKDRAIQIELKPE</sequence>
<evidence type="ECO:0000256" key="9">
    <source>
        <dbReference type="SAM" id="SignalP"/>
    </source>
</evidence>
<evidence type="ECO:0000256" key="4">
    <source>
        <dbReference type="ARBA" id="ARBA00022723"/>
    </source>
</evidence>